<name>K0UVE5_MYCVA</name>
<evidence type="ECO:0000313" key="4">
    <source>
        <dbReference type="Proteomes" id="UP000006072"/>
    </source>
</evidence>
<evidence type="ECO:0000256" key="1">
    <source>
        <dbReference type="SAM" id="MobiDB-lite"/>
    </source>
</evidence>
<reference evidence="3 4" key="1">
    <citation type="journal article" date="2012" name="J. Bacteriol.">
        <title>Complete Genome Sequence of Mycobacterium vaccae Type Strain ATCC 25954.</title>
        <authorList>
            <person name="Ho Y.S."/>
            <person name="Adroub S.A."/>
            <person name="Abadi M."/>
            <person name="Al Alwan B."/>
            <person name="Alkhateeb R."/>
            <person name="Gao G."/>
            <person name="Ragab A."/>
            <person name="Ali S."/>
            <person name="van Soolingen D."/>
            <person name="Bitter W."/>
            <person name="Pain A."/>
            <person name="Abdallah A.M."/>
        </authorList>
    </citation>
    <scope>NUCLEOTIDE SEQUENCE [LARGE SCALE GENOMIC DNA]</scope>
    <source>
        <strain evidence="3 4">ATCC 25954</strain>
    </source>
</reference>
<dbReference type="InterPro" id="IPR048054">
    <property type="entry name" value="PecA_C"/>
</dbReference>
<dbReference type="Proteomes" id="UP000006072">
    <property type="component" value="Unassembled WGS sequence"/>
</dbReference>
<dbReference type="NCBIfam" id="NF038019">
    <property type="entry name" value="PE_process_PecA"/>
    <property type="match status" value="1"/>
</dbReference>
<dbReference type="Gene3D" id="2.40.70.10">
    <property type="entry name" value="Acid Proteases"/>
    <property type="match status" value="1"/>
</dbReference>
<feature type="region of interest" description="Disordered" evidence="1">
    <location>
        <begin position="1"/>
        <end position="112"/>
    </location>
</feature>
<dbReference type="EMBL" id="ALQA01000010">
    <property type="protein sequence ID" value="EJZ11157.1"/>
    <property type="molecule type" value="Genomic_DNA"/>
</dbReference>
<gene>
    <name evidence="3" type="ORF">MVAC_06852</name>
</gene>
<proteinExistence type="predicted"/>
<accession>K0UVE5</accession>
<dbReference type="GO" id="GO:0004190">
    <property type="term" value="F:aspartic-type endopeptidase activity"/>
    <property type="evidence" value="ECO:0007669"/>
    <property type="project" value="InterPro"/>
</dbReference>
<dbReference type="PATRIC" id="fig|1194972.3.peg.1379"/>
<dbReference type="HOGENOM" id="CLU_498584_0_0_11"/>
<keyword evidence="4" id="KW-1185">Reference proteome</keyword>
<organism evidence="3 4">
    <name type="scientific">Mycolicibacterium vaccae ATCC 25954</name>
    <dbReference type="NCBI Taxonomy" id="1194972"/>
    <lineage>
        <taxon>Bacteria</taxon>
        <taxon>Bacillati</taxon>
        <taxon>Actinomycetota</taxon>
        <taxon>Actinomycetes</taxon>
        <taxon>Mycobacteriales</taxon>
        <taxon>Mycobacteriaceae</taxon>
        <taxon>Mycolicibacterium</taxon>
    </lineage>
</organism>
<sequence length="546" mass="57646">MLCAATAQAAPDDTSSSTTSTVSAGPTSERDDAASADSSTRQGSETDGNDADEAEADDSDADAADDADADAEDADADEADDVDEADDADDPDTGAEVGPSEATGDRSAPNQVPTSVRYSIADTAESLPDQDVDETPVVLPTAADDDATETVDLAQEQITQARDDLRDATWGSGNLLAGLAAMLPQMWMYNADASLERWQMNHARLQEQFAATAGNPFAHWIAAQRIEASIMRTIRVQDQLEAAEKWLPVVGWFGPRDSMAAIGELIAQAAENGLVYQIVELDMESVYGVRRVNPIMMLSINGGAPVRVLLDTGSYGLVIDPQAIGLKDIGAPIDYGSGCYASCLVEYDYEVYNIPIAVDDDVVSARTPVLVVTLDTWAAVAETNSDYVGILGIGPKAGPGDSNPLTALPGLLGRGMLIEERRNRAILGPNPYAARVTLDGAPSSDLMVKVGDNAPQVIETWIDSGGVFGNIPASLVNGADNVAPGTLISVYTEDGATLLFSYRTTKNNTPFVVEDSDRVLMGFPPFAAGPIYVDFRGEGKTIFNYA</sequence>
<dbReference type="AlphaFoldDB" id="K0UVE5"/>
<feature type="domain" description="PE cleavage protein A C-terminal" evidence="2">
    <location>
        <begin position="291"/>
        <end position="539"/>
    </location>
</feature>
<dbReference type="Pfam" id="PF20729">
    <property type="entry name" value="PE-PGRS_C"/>
    <property type="match status" value="1"/>
</dbReference>
<evidence type="ECO:0000313" key="3">
    <source>
        <dbReference type="EMBL" id="EJZ11157.1"/>
    </source>
</evidence>
<evidence type="ECO:0000259" key="2">
    <source>
        <dbReference type="Pfam" id="PF20729"/>
    </source>
</evidence>
<comment type="caution">
    <text evidence="3">The sequence shown here is derived from an EMBL/GenBank/DDBJ whole genome shotgun (WGS) entry which is preliminary data.</text>
</comment>
<dbReference type="eggNOG" id="COG0657">
    <property type="taxonomic scope" value="Bacteria"/>
</dbReference>
<protein>
    <submittedName>
        <fullName evidence="3">PE-PGRS family protein</fullName>
    </submittedName>
</protein>
<feature type="compositionally biased region" description="Acidic residues" evidence="1">
    <location>
        <begin position="47"/>
        <end position="93"/>
    </location>
</feature>
<dbReference type="InterPro" id="IPR021109">
    <property type="entry name" value="Peptidase_aspartic_dom_sf"/>
</dbReference>
<feature type="compositionally biased region" description="Low complexity" evidence="1">
    <location>
        <begin position="1"/>
        <end position="27"/>
    </location>
</feature>